<dbReference type="PROSITE" id="PS00889">
    <property type="entry name" value="CNMP_BINDING_2"/>
    <property type="match status" value="1"/>
</dbReference>
<protein>
    <recommendedName>
        <fullName evidence="1">Cyclic nucleotide-binding domain-containing protein</fullName>
    </recommendedName>
</protein>
<dbReference type="OrthoDB" id="166212at2759"/>
<dbReference type="InterPro" id="IPR018490">
    <property type="entry name" value="cNMP-bd_dom_sf"/>
</dbReference>
<accession>A0A9W9ZGD3</accession>
<dbReference type="AlphaFoldDB" id="A0A9W9ZGD3"/>
<evidence type="ECO:0000313" key="2">
    <source>
        <dbReference type="EMBL" id="KAJ7381256.1"/>
    </source>
</evidence>
<keyword evidence="3" id="KW-1185">Reference proteome</keyword>
<dbReference type="InterPro" id="IPR000595">
    <property type="entry name" value="cNMP-bd_dom"/>
</dbReference>
<reference evidence="2" key="1">
    <citation type="submission" date="2023-01" db="EMBL/GenBank/DDBJ databases">
        <title>Genome assembly of the deep-sea coral Lophelia pertusa.</title>
        <authorList>
            <person name="Herrera S."/>
            <person name="Cordes E."/>
        </authorList>
    </citation>
    <scope>NUCLEOTIDE SEQUENCE</scope>
    <source>
        <strain evidence="2">USNM1676648</strain>
        <tissue evidence="2">Polyp</tissue>
    </source>
</reference>
<dbReference type="PANTHER" id="PTHR23011">
    <property type="entry name" value="CYCLIC NUCLEOTIDE-BINDING DOMAIN CONTAINING PROTEIN"/>
    <property type="match status" value="1"/>
</dbReference>
<proteinExistence type="predicted"/>
<evidence type="ECO:0000313" key="3">
    <source>
        <dbReference type="Proteomes" id="UP001163046"/>
    </source>
</evidence>
<dbReference type="PROSITE" id="PS50042">
    <property type="entry name" value="CNMP_BINDING_3"/>
    <property type="match status" value="1"/>
</dbReference>
<dbReference type="InterPro" id="IPR014710">
    <property type="entry name" value="RmlC-like_jellyroll"/>
</dbReference>
<organism evidence="2 3">
    <name type="scientific">Desmophyllum pertusum</name>
    <dbReference type="NCBI Taxonomy" id="174260"/>
    <lineage>
        <taxon>Eukaryota</taxon>
        <taxon>Metazoa</taxon>
        <taxon>Cnidaria</taxon>
        <taxon>Anthozoa</taxon>
        <taxon>Hexacorallia</taxon>
        <taxon>Scleractinia</taxon>
        <taxon>Caryophylliina</taxon>
        <taxon>Caryophylliidae</taxon>
        <taxon>Desmophyllum</taxon>
    </lineage>
</organism>
<gene>
    <name evidence="2" type="ORF">OS493_001373</name>
</gene>
<dbReference type="Proteomes" id="UP001163046">
    <property type="component" value="Unassembled WGS sequence"/>
</dbReference>
<comment type="caution">
    <text evidence="2">The sequence shown here is derived from an EMBL/GenBank/DDBJ whole genome shotgun (WGS) entry which is preliminary data.</text>
</comment>
<dbReference type="SUPFAM" id="SSF51206">
    <property type="entry name" value="cAMP-binding domain-like"/>
    <property type="match status" value="2"/>
</dbReference>
<dbReference type="CDD" id="cd00038">
    <property type="entry name" value="CAP_ED"/>
    <property type="match status" value="1"/>
</dbReference>
<dbReference type="EMBL" id="MU826350">
    <property type="protein sequence ID" value="KAJ7381256.1"/>
    <property type="molecule type" value="Genomic_DNA"/>
</dbReference>
<sequence length="412" mass="47916">MPKEVRQSDDHTRARGFVAKSEDGEGRLSFNVNAFKPHVQSCGFLSTFVKKTLRTLSWNRTDEEIEVVLQVVKKLKCFDRYPMYVKRELAKVLYYDMFEKGRVVIKQGHIGISFYFIVSGSVIVERMEEDKHTGEQHKQVVGEMSEGDAFGELALLHNIRRTATIICKEDSEFLRVDKPDFDEVLRNSHQIEWERKLALLNSQPVLKDWANSEIRQAVAHTKLREFPPNTVIVGDMDAPADDVFFIQSGKCRVVREITMIHKESSSGIRLRLPPINFTDRGLINSNDKCKERVVKKFLTIHVLKKGDFFGVGEDLKKTFIISVGRVHCVLISQLIFMKKERGKTLEALKQKLSEAFLTKKEAFKYYNEDRNWKIYKKKLVDDIIKRRKRPHYTTFDDVPVVVRVDNAHYFEP</sequence>
<dbReference type="SMART" id="SM00100">
    <property type="entry name" value="cNMP"/>
    <property type="match status" value="2"/>
</dbReference>
<dbReference type="InterPro" id="IPR018488">
    <property type="entry name" value="cNMP-bd_CS"/>
</dbReference>
<dbReference type="Gene3D" id="2.60.120.10">
    <property type="entry name" value="Jelly Rolls"/>
    <property type="match status" value="2"/>
</dbReference>
<name>A0A9W9ZGD3_9CNID</name>
<dbReference type="PANTHER" id="PTHR23011:SF44">
    <property type="entry name" value="CYCLIC NUCLEOTIDE-BINDING DOMAIN-CONTAINING PROTEIN"/>
    <property type="match status" value="1"/>
</dbReference>
<evidence type="ECO:0000259" key="1">
    <source>
        <dbReference type="PROSITE" id="PS50042"/>
    </source>
</evidence>
<dbReference type="Pfam" id="PF00027">
    <property type="entry name" value="cNMP_binding"/>
    <property type="match status" value="1"/>
</dbReference>
<feature type="domain" description="Cyclic nucleotide-binding" evidence="1">
    <location>
        <begin position="77"/>
        <end position="185"/>
    </location>
</feature>